<dbReference type="GeneID" id="68295596"/>
<dbReference type="InterPro" id="IPR015500">
    <property type="entry name" value="Peptidase_S8_subtilisin-rel"/>
</dbReference>
<dbReference type="InterPro" id="IPR023828">
    <property type="entry name" value="Peptidase_S8_Ser-AS"/>
</dbReference>
<evidence type="ECO:0000313" key="9">
    <source>
        <dbReference type="EMBL" id="GIZ46916.1"/>
    </source>
</evidence>
<feature type="region of interest" description="Disordered" evidence="6">
    <location>
        <begin position="115"/>
        <end position="147"/>
    </location>
</feature>
<keyword evidence="7" id="KW-0732">Signal</keyword>
<proteinExistence type="inferred from homology"/>
<evidence type="ECO:0000256" key="4">
    <source>
        <dbReference type="ARBA" id="ARBA00022825"/>
    </source>
</evidence>
<feature type="active site" description="Charge relay system" evidence="5">
    <location>
        <position position="391"/>
    </location>
</feature>
<evidence type="ECO:0000256" key="6">
    <source>
        <dbReference type="SAM" id="MobiDB-lite"/>
    </source>
</evidence>
<dbReference type="PROSITE" id="PS51892">
    <property type="entry name" value="SUBTILASE"/>
    <property type="match status" value="1"/>
</dbReference>
<dbReference type="InterPro" id="IPR034193">
    <property type="entry name" value="PCSK9_ProteinaseK-like"/>
</dbReference>
<feature type="domain" description="Peptidase S8/S53" evidence="8">
    <location>
        <begin position="187"/>
        <end position="406"/>
    </location>
</feature>
<keyword evidence="3 5" id="KW-0378">Hydrolase</keyword>
<dbReference type="Pfam" id="PF00082">
    <property type="entry name" value="Peptidase_S8"/>
    <property type="match status" value="1"/>
</dbReference>
<dbReference type="CDD" id="cd04077">
    <property type="entry name" value="Peptidases_S8_PCSK9_ProteinaseK_like"/>
    <property type="match status" value="1"/>
</dbReference>
<evidence type="ECO:0000256" key="2">
    <source>
        <dbReference type="ARBA" id="ARBA00022670"/>
    </source>
</evidence>
<dbReference type="OrthoDB" id="206201at2759"/>
<sequence length="448" mass="47440">MRFFTLLLATLPAALAAPSLQPRQANEVVPDRWIVQVRGTSDIERVLAAATDLLRLAQPLEAVLQYDINQDYKGFVVEANESLIRVLATLPDVLAYEPDVWMTGADGVPAEDSWKRQAASAEWAAEPTGTWGTHSSQSPADLSSGEGDFQAAAQQNVFTQSGAEWHLARLSNRPPGSTDYSFHASAGQGSVVYIMDSGIEIRQPDFGGRAFHGANFVPGEPIWDEFGHGTHVAGTIMSGQFGVAKLAEAVNIKVLNRNNQGQLSWFLAGIDWAYRDMFRTGLRGLSVLNLSLDAGGPSNAQFNAAVNAAGKDGLIIVAAAGNDNIDARQISPANAEEVCTVGGTNINDERFLLQGGGSNFGPALNVFAPGENITSYLHTGPGVAVPWTGTSFAAPAVSGLAAYFAVLVNGQFDSRRMCNFIMELATPGIVGRPGAGSPNLMAYNGIFG</sequence>
<protein>
    <recommendedName>
        <fullName evidence="8">Peptidase S8/S53 domain-containing protein</fullName>
    </recommendedName>
</protein>
<dbReference type="Gene3D" id="3.40.50.200">
    <property type="entry name" value="Peptidase S8/S53 domain"/>
    <property type="match status" value="1"/>
</dbReference>
<accession>A0A9P3CQL2</accession>
<dbReference type="PANTHER" id="PTHR43806:SF58">
    <property type="entry name" value="ALKALINE PROTEASE 1-RELATED"/>
    <property type="match status" value="1"/>
</dbReference>
<dbReference type="EMBL" id="BOLY01000006">
    <property type="protein sequence ID" value="GIZ46916.1"/>
    <property type="molecule type" value="Genomic_DNA"/>
</dbReference>
<keyword evidence="2 5" id="KW-0645">Protease</keyword>
<dbReference type="GO" id="GO:0006508">
    <property type="term" value="P:proteolysis"/>
    <property type="evidence" value="ECO:0007669"/>
    <property type="project" value="UniProtKB-KW"/>
</dbReference>
<dbReference type="InterPro" id="IPR036852">
    <property type="entry name" value="Peptidase_S8/S53_dom_sf"/>
</dbReference>
<dbReference type="AlphaFoldDB" id="A0A9P3CQL2"/>
<evidence type="ECO:0000256" key="5">
    <source>
        <dbReference type="PROSITE-ProRule" id="PRU01240"/>
    </source>
</evidence>
<dbReference type="Proteomes" id="UP000825890">
    <property type="component" value="Unassembled WGS sequence"/>
</dbReference>
<comment type="similarity">
    <text evidence="1 5">Belongs to the peptidase S8 family.</text>
</comment>
<gene>
    <name evidence="9" type="ORF">CKM354_001002100</name>
</gene>
<dbReference type="PANTHER" id="PTHR43806">
    <property type="entry name" value="PEPTIDASE S8"/>
    <property type="match status" value="1"/>
</dbReference>
<dbReference type="SUPFAM" id="SSF52743">
    <property type="entry name" value="Subtilisin-like"/>
    <property type="match status" value="1"/>
</dbReference>
<organism evidence="9 10">
    <name type="scientific">Cercospora kikuchii</name>
    <dbReference type="NCBI Taxonomy" id="84275"/>
    <lineage>
        <taxon>Eukaryota</taxon>
        <taxon>Fungi</taxon>
        <taxon>Dikarya</taxon>
        <taxon>Ascomycota</taxon>
        <taxon>Pezizomycotina</taxon>
        <taxon>Dothideomycetes</taxon>
        <taxon>Dothideomycetidae</taxon>
        <taxon>Mycosphaerellales</taxon>
        <taxon>Mycosphaerellaceae</taxon>
        <taxon>Cercospora</taxon>
    </lineage>
</organism>
<dbReference type="PRINTS" id="PR00723">
    <property type="entry name" value="SUBTILISIN"/>
</dbReference>
<name>A0A9P3CQL2_9PEZI</name>
<comment type="caution">
    <text evidence="9">The sequence shown here is derived from an EMBL/GenBank/DDBJ whole genome shotgun (WGS) entry which is preliminary data.</text>
</comment>
<keyword evidence="4 5" id="KW-0720">Serine protease</keyword>
<dbReference type="InterPro" id="IPR000209">
    <property type="entry name" value="Peptidase_S8/S53_dom"/>
</dbReference>
<dbReference type="GO" id="GO:0004252">
    <property type="term" value="F:serine-type endopeptidase activity"/>
    <property type="evidence" value="ECO:0007669"/>
    <property type="project" value="UniProtKB-UniRule"/>
</dbReference>
<feature type="active site" description="Charge relay system" evidence="5">
    <location>
        <position position="228"/>
    </location>
</feature>
<evidence type="ECO:0000256" key="7">
    <source>
        <dbReference type="SAM" id="SignalP"/>
    </source>
</evidence>
<evidence type="ECO:0000256" key="3">
    <source>
        <dbReference type="ARBA" id="ARBA00022801"/>
    </source>
</evidence>
<evidence type="ECO:0000259" key="8">
    <source>
        <dbReference type="Pfam" id="PF00082"/>
    </source>
</evidence>
<evidence type="ECO:0000256" key="1">
    <source>
        <dbReference type="ARBA" id="ARBA00011073"/>
    </source>
</evidence>
<feature type="active site" description="Charge relay system" evidence="5">
    <location>
        <position position="196"/>
    </location>
</feature>
<reference evidence="9 10" key="1">
    <citation type="submission" date="2021-01" db="EMBL/GenBank/DDBJ databases">
        <title>Cercospora kikuchii MAFF 305040 whole genome shotgun sequence.</title>
        <authorList>
            <person name="Kashiwa T."/>
            <person name="Suzuki T."/>
        </authorList>
    </citation>
    <scope>NUCLEOTIDE SEQUENCE [LARGE SCALE GENOMIC DNA]</scope>
    <source>
        <strain evidence="9 10">MAFF 305040</strain>
    </source>
</reference>
<dbReference type="InterPro" id="IPR050131">
    <property type="entry name" value="Peptidase_S8_subtilisin-like"/>
</dbReference>
<feature type="compositionally biased region" description="Polar residues" evidence="6">
    <location>
        <begin position="130"/>
        <end position="141"/>
    </location>
</feature>
<feature type="chain" id="PRO_5040423985" description="Peptidase S8/S53 domain-containing protein" evidence="7">
    <location>
        <begin position="17"/>
        <end position="448"/>
    </location>
</feature>
<dbReference type="PROSITE" id="PS00138">
    <property type="entry name" value="SUBTILASE_SER"/>
    <property type="match status" value="1"/>
</dbReference>
<keyword evidence="10" id="KW-1185">Reference proteome</keyword>
<dbReference type="RefSeq" id="XP_044661403.1">
    <property type="nucleotide sequence ID" value="XM_044805468.1"/>
</dbReference>
<feature type="signal peptide" evidence="7">
    <location>
        <begin position="1"/>
        <end position="16"/>
    </location>
</feature>
<evidence type="ECO:0000313" key="10">
    <source>
        <dbReference type="Proteomes" id="UP000825890"/>
    </source>
</evidence>